<gene>
    <name evidence="8" type="primary">yjjL</name>
    <name evidence="8" type="ORF">NCTC13652_02109</name>
</gene>
<sequence length="436" mass="45666">MTGRPQARAWIVWGAAVLAYTLAVLQRSSLGVMGLTAAAHFHATAGIVATFMMLQLAVYALAQLPAGLLLDRLGPRVVITLGAVLMTAGQLIIALTSDPGLAILARILVGAGDACTFSSAIRVIPAWFPARQVPMLTQLTGLIGQIGQIGSTVGLVTLVGTRGWRTTYLVAAAAGVVGILTSALLLRDAPAGSRDQRASASVRQLPREVLAVIRNPATGVGFWAHWSTNLGGVVYSMMWGMPYLTRAEGRSTATASGLMTFYIIASAVSGPVAARLTQRHPLRRTTLVVGMVGLAVVPWIAVLGWPGRAPLWLLATLSAGLGLCLPGGAIGFDVLRTSHPARRLGTATGIAIMGGFTASLILIQVIGLVLDRLCPGGAYTLSAFRWAMSIQLIFFAVGVWGLLDSGRRMRAMMAASGTVVPPWREAIARHRGGRDG</sequence>
<evidence type="ECO:0000259" key="7">
    <source>
        <dbReference type="PROSITE" id="PS50850"/>
    </source>
</evidence>
<dbReference type="OrthoDB" id="4332123at2"/>
<feature type="transmembrane region" description="Helical" evidence="6">
    <location>
        <begin position="311"/>
        <end position="335"/>
    </location>
</feature>
<dbReference type="Gene3D" id="1.20.1250.20">
    <property type="entry name" value="MFS general substrate transporter like domains"/>
    <property type="match status" value="2"/>
</dbReference>
<dbReference type="STRING" id="1122997.GCA_000425285_02138"/>
<evidence type="ECO:0000256" key="1">
    <source>
        <dbReference type="ARBA" id="ARBA00004651"/>
    </source>
</evidence>
<evidence type="ECO:0000256" key="2">
    <source>
        <dbReference type="ARBA" id="ARBA00022475"/>
    </source>
</evidence>
<dbReference type="GO" id="GO:0005886">
    <property type="term" value="C:plasma membrane"/>
    <property type="evidence" value="ECO:0007669"/>
    <property type="project" value="UniProtKB-SubCell"/>
</dbReference>
<feature type="transmembrane region" description="Helical" evidence="6">
    <location>
        <begin position="253"/>
        <end position="274"/>
    </location>
</feature>
<protein>
    <submittedName>
        <fullName evidence="8">L-galactonate transporter</fullName>
    </submittedName>
</protein>
<feature type="transmembrane region" description="Helical" evidence="6">
    <location>
        <begin position="382"/>
        <end position="403"/>
    </location>
</feature>
<feature type="transmembrane region" description="Helical" evidence="6">
    <location>
        <begin position="166"/>
        <end position="186"/>
    </location>
</feature>
<dbReference type="GO" id="GO:0022857">
    <property type="term" value="F:transmembrane transporter activity"/>
    <property type="evidence" value="ECO:0007669"/>
    <property type="project" value="InterPro"/>
</dbReference>
<accession>A0A3S5EVB3</accession>
<feature type="transmembrane region" description="Helical" evidence="6">
    <location>
        <begin position="286"/>
        <end position="305"/>
    </location>
</feature>
<evidence type="ECO:0000313" key="9">
    <source>
        <dbReference type="Proteomes" id="UP000277858"/>
    </source>
</evidence>
<dbReference type="CDD" id="cd06174">
    <property type="entry name" value="MFS"/>
    <property type="match status" value="1"/>
</dbReference>
<name>A0A3S5EVB3_9ACTN</name>
<keyword evidence="9" id="KW-1185">Reference proteome</keyword>
<keyword evidence="5 6" id="KW-0472">Membrane</keyword>
<dbReference type="Pfam" id="PF07690">
    <property type="entry name" value="MFS_1"/>
    <property type="match status" value="1"/>
</dbReference>
<feature type="domain" description="Major facilitator superfamily (MFS) profile" evidence="7">
    <location>
        <begin position="12"/>
        <end position="407"/>
    </location>
</feature>
<evidence type="ECO:0000313" key="8">
    <source>
        <dbReference type="EMBL" id="VEI03895.1"/>
    </source>
</evidence>
<feature type="transmembrane region" description="Helical" evidence="6">
    <location>
        <begin position="73"/>
        <end position="95"/>
    </location>
</feature>
<reference evidence="8 9" key="1">
    <citation type="submission" date="2018-12" db="EMBL/GenBank/DDBJ databases">
        <authorList>
            <consortium name="Pathogen Informatics"/>
        </authorList>
    </citation>
    <scope>NUCLEOTIDE SEQUENCE [LARGE SCALE GENOMIC DNA]</scope>
    <source>
        <strain evidence="8 9">NCTC13652</strain>
    </source>
</reference>
<evidence type="ECO:0000256" key="4">
    <source>
        <dbReference type="ARBA" id="ARBA00022989"/>
    </source>
</evidence>
<dbReference type="AlphaFoldDB" id="A0A3S5EVB3"/>
<keyword evidence="3 6" id="KW-0812">Transmembrane</keyword>
<comment type="subcellular location">
    <subcellularLocation>
        <location evidence="1">Cell membrane</location>
        <topology evidence="1">Multi-pass membrane protein</topology>
    </subcellularLocation>
</comment>
<dbReference type="InterPro" id="IPR050189">
    <property type="entry name" value="MFS_Efflux_Transporters"/>
</dbReference>
<keyword evidence="2" id="KW-1003">Cell membrane</keyword>
<keyword evidence="4 6" id="KW-1133">Transmembrane helix</keyword>
<dbReference type="InterPro" id="IPR036259">
    <property type="entry name" value="MFS_trans_sf"/>
</dbReference>
<feature type="transmembrane region" description="Helical" evidence="6">
    <location>
        <begin position="37"/>
        <end position="61"/>
    </location>
</feature>
<feature type="transmembrane region" description="Helical" evidence="6">
    <location>
        <begin position="7"/>
        <end position="25"/>
    </location>
</feature>
<dbReference type="Proteomes" id="UP000277858">
    <property type="component" value="Chromosome"/>
</dbReference>
<evidence type="ECO:0000256" key="5">
    <source>
        <dbReference type="ARBA" id="ARBA00023136"/>
    </source>
</evidence>
<dbReference type="PROSITE" id="PS50850">
    <property type="entry name" value="MFS"/>
    <property type="match status" value="1"/>
</dbReference>
<dbReference type="RefSeq" id="WP_036982717.1">
    <property type="nucleotide sequence ID" value="NZ_LR134473.1"/>
</dbReference>
<proteinExistence type="predicted"/>
<dbReference type="PANTHER" id="PTHR43124">
    <property type="entry name" value="PURINE EFFLUX PUMP PBUE"/>
    <property type="match status" value="1"/>
</dbReference>
<feature type="transmembrane region" description="Helical" evidence="6">
    <location>
        <begin position="347"/>
        <end position="370"/>
    </location>
</feature>
<dbReference type="InterPro" id="IPR020846">
    <property type="entry name" value="MFS_dom"/>
</dbReference>
<dbReference type="EMBL" id="LR134473">
    <property type="protein sequence ID" value="VEI03895.1"/>
    <property type="molecule type" value="Genomic_DNA"/>
</dbReference>
<dbReference type="PANTHER" id="PTHR43124:SF3">
    <property type="entry name" value="CHLORAMPHENICOL EFFLUX PUMP RV0191"/>
    <property type="match status" value="1"/>
</dbReference>
<feature type="transmembrane region" description="Helical" evidence="6">
    <location>
        <begin position="220"/>
        <end position="241"/>
    </location>
</feature>
<dbReference type="SUPFAM" id="SSF103473">
    <property type="entry name" value="MFS general substrate transporter"/>
    <property type="match status" value="1"/>
</dbReference>
<organism evidence="8 9">
    <name type="scientific">Acidipropionibacterium jensenii</name>
    <dbReference type="NCBI Taxonomy" id="1749"/>
    <lineage>
        <taxon>Bacteria</taxon>
        <taxon>Bacillati</taxon>
        <taxon>Actinomycetota</taxon>
        <taxon>Actinomycetes</taxon>
        <taxon>Propionibacteriales</taxon>
        <taxon>Propionibacteriaceae</taxon>
        <taxon>Acidipropionibacterium</taxon>
    </lineage>
</organism>
<evidence type="ECO:0000256" key="3">
    <source>
        <dbReference type="ARBA" id="ARBA00022692"/>
    </source>
</evidence>
<dbReference type="InterPro" id="IPR011701">
    <property type="entry name" value="MFS"/>
</dbReference>
<evidence type="ECO:0000256" key="6">
    <source>
        <dbReference type="SAM" id="Phobius"/>
    </source>
</evidence>